<dbReference type="InterPro" id="IPR036909">
    <property type="entry name" value="Cyt_c-like_dom_sf"/>
</dbReference>
<dbReference type="SUPFAM" id="SSF46626">
    <property type="entry name" value="Cytochrome c"/>
    <property type="match status" value="1"/>
</dbReference>
<dbReference type="GO" id="GO:0009055">
    <property type="term" value="F:electron transfer activity"/>
    <property type="evidence" value="ECO:0007669"/>
    <property type="project" value="InterPro"/>
</dbReference>
<proteinExistence type="predicted"/>
<dbReference type="AlphaFoldDB" id="A0A2S0HWA1"/>
<dbReference type="OrthoDB" id="9805828at2"/>
<accession>A0A2S0HWA1</accession>
<feature type="transmembrane region" description="Helical" evidence="1">
    <location>
        <begin position="18"/>
        <end position="37"/>
    </location>
</feature>
<reference evidence="2 3" key="1">
    <citation type="submission" date="2018-02" db="EMBL/GenBank/DDBJ databases">
        <title>Genomic analysis of the strain RR4-38 isolated from a seawater recirculating aquaculture system.</title>
        <authorList>
            <person name="Kim Y.-S."/>
            <person name="Jang Y.H."/>
            <person name="Kim K.-H."/>
        </authorList>
    </citation>
    <scope>NUCLEOTIDE SEQUENCE [LARGE SCALE GENOMIC DNA]</scope>
    <source>
        <strain evidence="2 3">RR4-38</strain>
    </source>
</reference>
<evidence type="ECO:0000313" key="3">
    <source>
        <dbReference type="Proteomes" id="UP000238442"/>
    </source>
</evidence>
<protein>
    <submittedName>
        <fullName evidence="2">Monoheme cytochrome C</fullName>
    </submittedName>
</protein>
<dbReference type="EMBL" id="CP027062">
    <property type="protein sequence ID" value="AVI50939.1"/>
    <property type="molecule type" value="Genomic_DNA"/>
</dbReference>
<keyword evidence="1" id="KW-0472">Membrane</keyword>
<dbReference type="KEGG" id="aue:C5O00_07015"/>
<organism evidence="2 3">
    <name type="scientific">Pukyongia salina</name>
    <dbReference type="NCBI Taxonomy" id="2094025"/>
    <lineage>
        <taxon>Bacteria</taxon>
        <taxon>Pseudomonadati</taxon>
        <taxon>Bacteroidota</taxon>
        <taxon>Flavobacteriia</taxon>
        <taxon>Flavobacteriales</taxon>
        <taxon>Flavobacteriaceae</taxon>
        <taxon>Pukyongia</taxon>
    </lineage>
</organism>
<keyword evidence="1" id="KW-0812">Transmembrane</keyword>
<keyword evidence="3" id="KW-1185">Reference proteome</keyword>
<gene>
    <name evidence="2" type="ORF">C5O00_07015</name>
</gene>
<name>A0A2S0HWA1_9FLAO</name>
<keyword evidence="1" id="KW-1133">Transmembrane helix</keyword>
<dbReference type="GO" id="GO:0020037">
    <property type="term" value="F:heme binding"/>
    <property type="evidence" value="ECO:0007669"/>
    <property type="project" value="InterPro"/>
</dbReference>
<dbReference type="Gene3D" id="1.10.760.10">
    <property type="entry name" value="Cytochrome c-like domain"/>
    <property type="match status" value="1"/>
</dbReference>
<dbReference type="Proteomes" id="UP000238442">
    <property type="component" value="Chromosome"/>
</dbReference>
<evidence type="ECO:0000313" key="2">
    <source>
        <dbReference type="EMBL" id="AVI50939.1"/>
    </source>
</evidence>
<dbReference type="RefSeq" id="WP_105216147.1">
    <property type="nucleotide sequence ID" value="NZ_CP027062.1"/>
</dbReference>
<sequence>MKEHDQFRKMVKAIHRSLLAVFMVLVLISGALVFLMVDPDLSSLRSEDLTAYQTVEAVEEVVDEDLIVDGIHVRTGLVDADGLMEVVNNCTNCHSAKIIIQNRMNEERWAATIDWMQETQNLWDLGKNEQIIIDYLVKNYPPKKIGRRQILTGVEWYELDP</sequence>
<evidence type="ECO:0000256" key="1">
    <source>
        <dbReference type="SAM" id="Phobius"/>
    </source>
</evidence>